<evidence type="ECO:0000313" key="3">
    <source>
        <dbReference type="Proteomes" id="UP001211907"/>
    </source>
</evidence>
<dbReference type="AlphaFoldDB" id="A0AAD5XMY4"/>
<keyword evidence="3" id="KW-1185">Reference proteome</keyword>
<feature type="region of interest" description="Disordered" evidence="1">
    <location>
        <begin position="95"/>
        <end position="131"/>
    </location>
</feature>
<protein>
    <submittedName>
        <fullName evidence="2">Uncharacterized protein</fullName>
    </submittedName>
</protein>
<evidence type="ECO:0000256" key="1">
    <source>
        <dbReference type="SAM" id="MobiDB-lite"/>
    </source>
</evidence>
<dbReference type="Proteomes" id="UP001211907">
    <property type="component" value="Unassembled WGS sequence"/>
</dbReference>
<dbReference type="EMBL" id="JADGJH010000005">
    <property type="protein sequence ID" value="KAJ3143126.1"/>
    <property type="molecule type" value="Genomic_DNA"/>
</dbReference>
<accession>A0AAD5XMY4</accession>
<feature type="compositionally biased region" description="Polar residues" evidence="1">
    <location>
        <begin position="95"/>
        <end position="118"/>
    </location>
</feature>
<sequence length="1039" mass="116208">MATVNSVNTLTNLGASSVNLKHPSKTVHRSQQKLLARAEMSSLNSSKSTVLESSSLAEFSSSVNLSSTNFKTNGTGKPKLTKSLSVLKNPKTASTLSLQSKMRPSVAESVTSLQTKNAASHKASQPKKDKDFVKVGRKSVVKKVSESVTRPTSASLLKQREKVVSTFVESPNFVPNDLDESVLEKYSEDIISAQNNENESFTQEYNQGQEAFKPNEYPPTPHQLSIYHKICPDSDLDSDSTESVSPKRKERPSKYFITQCFKITNGAIDIGLLSQCVNKIARSYKVLTTRFYQNSRIIDADIEAFIDNENTEYALDHFTEHREVTGQLTTEYVTKQLRIWIEEQAEKKTLALTFRVFVFTSFESPKAFVTPVYSHAVGDELTCIVVSNEIFGLYCAALGQEYGAAGVMEAYTAREQNDDFTDFARRFPGIGGTTSVEVGKKATTKAKQAIVVWRHTCIESVRETVSGTERTALDAQRRGLLAECAALRVQVGQLTSAKAAREIQLTALRYQRRQIDIDNNAAGVDVCIDPVTNQVSEISRAAKAAIIKIVLGEEASDDNIAHLLQKHDCSTEVLAKIGHLNLDAFSSLSDDELSLMGLLSKDRRKVLALAEYCRNRVKESMQEQTKVKFALERKISKLQREYDMCCTNLKAAQHSLDISDDMVIRLGNILNPPSFENKVPVLSLERKKTPSENGHNFKNDENDDTQWRQDYNQIWGFLPFEIDGSVVKNLREFKEACKMSERQQMKNRGKSIPYETKESDNSSSDNDDCESNDTTSNILGDMSDIKPQNSKECCLAAFAVMLKHIAGSEKFLIGLHESFRKNGLLVGPVSDIVPIKFDFTAKDVTFNAIISQVRIALRKCSQVTAETPFADIADKLDVDSTFPIQFEYYPEKETLTWRHAGLSTRDLLRMKAFRSIELEGNSCIIDIERLWTVNEQSQACEFKLILVEDAEEIVGAIQYRRSLYDDDKVQKWIAKFITTLEGIEFGPKKLAISNLISRYYSSVLLHNDGEDGINKHASKRSLASISTLPGTETNSLFNM</sequence>
<dbReference type="Gene3D" id="3.30.559.30">
    <property type="entry name" value="Nonribosomal peptide synthetase, condensation domain"/>
    <property type="match status" value="1"/>
</dbReference>
<comment type="caution">
    <text evidence="2">The sequence shown here is derived from an EMBL/GenBank/DDBJ whole genome shotgun (WGS) entry which is preliminary data.</text>
</comment>
<reference evidence="2" key="1">
    <citation type="submission" date="2020-05" db="EMBL/GenBank/DDBJ databases">
        <title>Phylogenomic resolution of chytrid fungi.</title>
        <authorList>
            <person name="Stajich J.E."/>
            <person name="Amses K."/>
            <person name="Simmons R."/>
            <person name="Seto K."/>
            <person name="Myers J."/>
            <person name="Bonds A."/>
            <person name="Quandt C.A."/>
            <person name="Barry K."/>
            <person name="Liu P."/>
            <person name="Grigoriev I."/>
            <person name="Longcore J.E."/>
            <person name="James T.Y."/>
        </authorList>
    </citation>
    <scope>NUCLEOTIDE SEQUENCE</scope>
    <source>
        <strain evidence="2">JEL0513</strain>
    </source>
</reference>
<proteinExistence type="predicted"/>
<feature type="region of interest" description="Disordered" evidence="1">
    <location>
        <begin position="740"/>
        <end position="783"/>
    </location>
</feature>
<organism evidence="2 3">
    <name type="scientific">Physocladia obscura</name>
    <dbReference type="NCBI Taxonomy" id="109957"/>
    <lineage>
        <taxon>Eukaryota</taxon>
        <taxon>Fungi</taxon>
        <taxon>Fungi incertae sedis</taxon>
        <taxon>Chytridiomycota</taxon>
        <taxon>Chytridiomycota incertae sedis</taxon>
        <taxon>Chytridiomycetes</taxon>
        <taxon>Chytridiales</taxon>
        <taxon>Chytriomycetaceae</taxon>
        <taxon>Physocladia</taxon>
    </lineage>
</organism>
<dbReference type="SUPFAM" id="SSF52777">
    <property type="entry name" value="CoA-dependent acyltransferases"/>
    <property type="match status" value="1"/>
</dbReference>
<gene>
    <name evidence="2" type="ORF">HK100_009625</name>
</gene>
<evidence type="ECO:0000313" key="2">
    <source>
        <dbReference type="EMBL" id="KAJ3143126.1"/>
    </source>
</evidence>
<name>A0AAD5XMY4_9FUNG</name>